<dbReference type="GO" id="GO:0005789">
    <property type="term" value="C:endoplasmic reticulum membrane"/>
    <property type="evidence" value="ECO:0007669"/>
    <property type="project" value="TreeGrafter"/>
</dbReference>
<dbReference type="AlphaFoldDB" id="A0AAD5CHF9"/>
<comment type="caution">
    <text evidence="1">The sequence shown here is derived from an EMBL/GenBank/DDBJ whole genome shotgun (WGS) entry which is preliminary data.</text>
</comment>
<dbReference type="Proteomes" id="UP001206925">
    <property type="component" value="Unassembled WGS sequence"/>
</dbReference>
<evidence type="ECO:0000313" key="2">
    <source>
        <dbReference type="Proteomes" id="UP001206925"/>
    </source>
</evidence>
<dbReference type="GO" id="GO:0006506">
    <property type="term" value="P:GPI anchor biosynthetic process"/>
    <property type="evidence" value="ECO:0007669"/>
    <property type="project" value="InterPro"/>
</dbReference>
<dbReference type="InterPro" id="IPR039524">
    <property type="entry name" value="PIGO/GPI13"/>
</dbReference>
<proteinExistence type="predicted"/>
<protein>
    <submittedName>
        <fullName evidence="1">Uncharacterized protein</fullName>
    </submittedName>
</protein>
<accession>A0AAD5CHF9</accession>
<dbReference type="GO" id="GO:0051377">
    <property type="term" value="F:mannose-ethanolamine phosphotransferase activity"/>
    <property type="evidence" value="ECO:0007669"/>
    <property type="project" value="TreeGrafter"/>
</dbReference>
<reference evidence="1" key="1">
    <citation type="submission" date="2022-06" db="EMBL/GenBank/DDBJ databases">
        <title>Uncovering the hologenomic basis of an extraordinary plant invasion.</title>
        <authorList>
            <person name="Bieker V.C."/>
            <person name="Martin M.D."/>
            <person name="Gilbert T."/>
            <person name="Hodgins K."/>
            <person name="Battlay P."/>
            <person name="Petersen B."/>
            <person name="Wilson J."/>
        </authorList>
    </citation>
    <scope>NUCLEOTIDE SEQUENCE</scope>
    <source>
        <strain evidence="1">AA19_3_7</strain>
        <tissue evidence="1">Leaf</tissue>
    </source>
</reference>
<evidence type="ECO:0000313" key="1">
    <source>
        <dbReference type="EMBL" id="KAI7741697.1"/>
    </source>
</evidence>
<gene>
    <name evidence="1" type="ORF">M8C21_030468</name>
</gene>
<dbReference type="PANTHER" id="PTHR23071">
    <property type="entry name" value="PHOSPHATIDYLINOSITOL GLYCAN"/>
    <property type="match status" value="1"/>
</dbReference>
<organism evidence="1 2">
    <name type="scientific">Ambrosia artemisiifolia</name>
    <name type="common">Common ragweed</name>
    <dbReference type="NCBI Taxonomy" id="4212"/>
    <lineage>
        <taxon>Eukaryota</taxon>
        <taxon>Viridiplantae</taxon>
        <taxon>Streptophyta</taxon>
        <taxon>Embryophyta</taxon>
        <taxon>Tracheophyta</taxon>
        <taxon>Spermatophyta</taxon>
        <taxon>Magnoliopsida</taxon>
        <taxon>eudicotyledons</taxon>
        <taxon>Gunneridae</taxon>
        <taxon>Pentapetalae</taxon>
        <taxon>asterids</taxon>
        <taxon>campanulids</taxon>
        <taxon>Asterales</taxon>
        <taxon>Asteraceae</taxon>
        <taxon>Asteroideae</taxon>
        <taxon>Heliantheae alliance</taxon>
        <taxon>Heliantheae</taxon>
        <taxon>Ambrosia</taxon>
    </lineage>
</organism>
<dbReference type="EMBL" id="JAMZMK010008145">
    <property type="protein sequence ID" value="KAI7741697.1"/>
    <property type="molecule type" value="Genomic_DNA"/>
</dbReference>
<dbReference type="PANTHER" id="PTHR23071:SF1">
    <property type="entry name" value="GPI ETHANOLAMINE PHOSPHATE TRANSFERASE 3"/>
    <property type="match status" value="1"/>
</dbReference>
<name>A0AAD5CHF9_AMBAR</name>
<keyword evidence="2" id="KW-1185">Reference proteome</keyword>
<sequence length="148" mass="16985">MDFKLEREETRGGRQVVTGYYTQKCLIAKKPDSLHEPSGNWNGNTYGCSIYLPFSDLEASVNRYLLIYLLSQLVQNGKRVQMMGVDTWTQLFTHHFNKSYPYPSFKDKDPNMVDNGCISHQIPVLIVMVNIPYLSKIVKAYAQGKIDL</sequence>